<organism evidence="2">
    <name type="scientific">Arundo donax</name>
    <name type="common">Giant reed</name>
    <name type="synonym">Donax arundinaceus</name>
    <dbReference type="NCBI Taxonomy" id="35708"/>
    <lineage>
        <taxon>Eukaryota</taxon>
        <taxon>Viridiplantae</taxon>
        <taxon>Streptophyta</taxon>
        <taxon>Embryophyta</taxon>
        <taxon>Tracheophyta</taxon>
        <taxon>Spermatophyta</taxon>
        <taxon>Magnoliopsida</taxon>
        <taxon>Liliopsida</taxon>
        <taxon>Poales</taxon>
        <taxon>Poaceae</taxon>
        <taxon>PACMAD clade</taxon>
        <taxon>Arundinoideae</taxon>
        <taxon>Arundineae</taxon>
        <taxon>Arundo</taxon>
    </lineage>
</organism>
<name>A0A0A9AA82_ARUDO</name>
<dbReference type="AlphaFoldDB" id="A0A0A9AA82"/>
<protein>
    <submittedName>
        <fullName evidence="2">Vpe1</fullName>
    </submittedName>
</protein>
<keyword evidence="1" id="KW-1133">Transmembrane helix</keyword>
<reference evidence="2" key="1">
    <citation type="submission" date="2014-09" db="EMBL/GenBank/DDBJ databases">
        <authorList>
            <person name="Magalhaes I.L.F."/>
            <person name="Oliveira U."/>
            <person name="Santos F.R."/>
            <person name="Vidigal T.H.D.A."/>
            <person name="Brescovit A.D."/>
            <person name="Santos A.J."/>
        </authorList>
    </citation>
    <scope>NUCLEOTIDE SEQUENCE</scope>
    <source>
        <tissue evidence="2">Shoot tissue taken approximately 20 cm above the soil surface</tissue>
    </source>
</reference>
<reference evidence="2" key="2">
    <citation type="journal article" date="2015" name="Data Brief">
        <title>Shoot transcriptome of the giant reed, Arundo donax.</title>
        <authorList>
            <person name="Barrero R.A."/>
            <person name="Guerrero F.D."/>
            <person name="Moolhuijzen P."/>
            <person name="Goolsby J.A."/>
            <person name="Tidwell J."/>
            <person name="Bellgard S.E."/>
            <person name="Bellgard M.I."/>
        </authorList>
    </citation>
    <scope>NUCLEOTIDE SEQUENCE</scope>
    <source>
        <tissue evidence="2">Shoot tissue taken approximately 20 cm above the soil surface</tissue>
    </source>
</reference>
<keyword evidence="1" id="KW-0812">Transmembrane</keyword>
<accession>A0A0A9AA82</accession>
<dbReference type="EMBL" id="GBRH01253938">
    <property type="protein sequence ID" value="JAD43957.1"/>
    <property type="molecule type" value="Transcribed_RNA"/>
</dbReference>
<evidence type="ECO:0000313" key="2">
    <source>
        <dbReference type="EMBL" id="JAD43957.1"/>
    </source>
</evidence>
<keyword evidence="1" id="KW-0472">Membrane</keyword>
<feature type="transmembrane region" description="Helical" evidence="1">
    <location>
        <begin position="26"/>
        <end position="51"/>
    </location>
</feature>
<evidence type="ECO:0000256" key="1">
    <source>
        <dbReference type="SAM" id="Phobius"/>
    </source>
</evidence>
<sequence length="53" mass="5960">MRFSWATKVQSLEAVGRSLIANRMTIFLSITQTMGVLVFLVCPICHIFMLATL</sequence>
<proteinExistence type="predicted"/>